<dbReference type="PANTHER" id="PTHR33653">
    <property type="entry name" value="RIBONUCLEASE VAPC2"/>
    <property type="match status" value="1"/>
</dbReference>
<dbReference type="AlphaFoldDB" id="A0A931N118"/>
<keyword evidence="8" id="KW-0800">Toxin</keyword>
<dbReference type="HAMAP" id="MF_00265">
    <property type="entry name" value="VapC_Nob1"/>
    <property type="match status" value="1"/>
</dbReference>
<evidence type="ECO:0000313" key="10">
    <source>
        <dbReference type="EMBL" id="MBH0239366.1"/>
    </source>
</evidence>
<evidence type="ECO:0000256" key="7">
    <source>
        <dbReference type="ARBA" id="ARBA00038093"/>
    </source>
</evidence>
<evidence type="ECO:0000256" key="8">
    <source>
        <dbReference type="HAMAP-Rule" id="MF_00265"/>
    </source>
</evidence>
<name>A0A931N118_9HYPH</name>
<evidence type="ECO:0000256" key="4">
    <source>
        <dbReference type="ARBA" id="ARBA00022723"/>
    </source>
</evidence>
<organism evidence="10 11">
    <name type="scientific">Methylobrevis albus</name>
    <dbReference type="NCBI Taxonomy" id="2793297"/>
    <lineage>
        <taxon>Bacteria</taxon>
        <taxon>Pseudomonadati</taxon>
        <taxon>Pseudomonadota</taxon>
        <taxon>Alphaproteobacteria</taxon>
        <taxon>Hyphomicrobiales</taxon>
        <taxon>Pleomorphomonadaceae</taxon>
        <taxon>Methylobrevis</taxon>
    </lineage>
</organism>
<comment type="caution">
    <text evidence="10">The sequence shown here is derived from an EMBL/GenBank/DDBJ whole genome shotgun (WGS) entry which is preliminary data.</text>
</comment>
<comment type="similarity">
    <text evidence="7 8">Belongs to the PINc/VapC protein family.</text>
</comment>
<dbReference type="InterPro" id="IPR022907">
    <property type="entry name" value="VapC_family"/>
</dbReference>
<evidence type="ECO:0000313" key="11">
    <source>
        <dbReference type="Proteomes" id="UP000631694"/>
    </source>
</evidence>
<dbReference type="EMBL" id="JADZLT010000054">
    <property type="protein sequence ID" value="MBH0239366.1"/>
    <property type="molecule type" value="Genomic_DNA"/>
</dbReference>
<feature type="binding site" evidence="8">
    <location>
        <position position="104"/>
    </location>
    <ligand>
        <name>Mg(2+)</name>
        <dbReference type="ChEBI" id="CHEBI:18420"/>
    </ligand>
</feature>
<dbReference type="SUPFAM" id="SSF88723">
    <property type="entry name" value="PIN domain-like"/>
    <property type="match status" value="1"/>
</dbReference>
<dbReference type="Pfam" id="PF01850">
    <property type="entry name" value="PIN"/>
    <property type="match status" value="1"/>
</dbReference>
<gene>
    <name evidence="8" type="primary">vapC</name>
    <name evidence="10" type="ORF">I5731_16195</name>
</gene>
<accession>A0A931N118</accession>
<keyword evidence="5 8" id="KW-0378">Hydrolase</keyword>
<keyword evidence="6 8" id="KW-0460">Magnesium</keyword>
<dbReference type="InterPro" id="IPR029060">
    <property type="entry name" value="PIN-like_dom_sf"/>
</dbReference>
<dbReference type="InterPro" id="IPR002716">
    <property type="entry name" value="PIN_dom"/>
</dbReference>
<evidence type="ECO:0000256" key="5">
    <source>
        <dbReference type="ARBA" id="ARBA00022801"/>
    </source>
</evidence>
<dbReference type="GO" id="GO:0000287">
    <property type="term" value="F:magnesium ion binding"/>
    <property type="evidence" value="ECO:0007669"/>
    <property type="project" value="UniProtKB-UniRule"/>
</dbReference>
<reference evidence="10" key="1">
    <citation type="submission" date="2020-12" db="EMBL/GenBank/DDBJ databases">
        <title>Methylobrevis albus sp. nov., isolated from fresh water lack sediment.</title>
        <authorList>
            <person name="Zou Q."/>
        </authorList>
    </citation>
    <scope>NUCLEOTIDE SEQUENCE</scope>
    <source>
        <strain evidence="10">L22</strain>
    </source>
</reference>
<evidence type="ECO:0000256" key="1">
    <source>
        <dbReference type="ARBA" id="ARBA00001946"/>
    </source>
</evidence>
<dbReference type="GO" id="GO:0090729">
    <property type="term" value="F:toxin activity"/>
    <property type="evidence" value="ECO:0007669"/>
    <property type="project" value="UniProtKB-KW"/>
</dbReference>
<evidence type="ECO:0000256" key="2">
    <source>
        <dbReference type="ARBA" id="ARBA00022649"/>
    </source>
</evidence>
<feature type="domain" description="PIN" evidence="9">
    <location>
        <begin position="2"/>
        <end position="122"/>
    </location>
</feature>
<dbReference type="EC" id="3.1.-.-" evidence="8"/>
<evidence type="ECO:0000256" key="3">
    <source>
        <dbReference type="ARBA" id="ARBA00022722"/>
    </source>
</evidence>
<dbReference type="GO" id="GO:0016787">
    <property type="term" value="F:hydrolase activity"/>
    <property type="evidence" value="ECO:0007669"/>
    <property type="project" value="UniProtKB-KW"/>
</dbReference>
<dbReference type="Proteomes" id="UP000631694">
    <property type="component" value="Unassembled WGS sequence"/>
</dbReference>
<dbReference type="InterPro" id="IPR050556">
    <property type="entry name" value="Type_II_TA_system_RNase"/>
</dbReference>
<keyword evidence="3 8" id="KW-0540">Nuclease</keyword>
<dbReference type="PANTHER" id="PTHR33653:SF1">
    <property type="entry name" value="RIBONUCLEASE VAPC2"/>
    <property type="match status" value="1"/>
</dbReference>
<protein>
    <recommendedName>
        <fullName evidence="8">Ribonuclease VapC</fullName>
        <shortName evidence="8">RNase VapC</shortName>
        <ecNumber evidence="8">3.1.-.-</ecNumber>
    </recommendedName>
    <alternativeName>
        <fullName evidence="8">Toxin VapC</fullName>
    </alternativeName>
</protein>
<comment type="cofactor">
    <cofactor evidence="1 8">
        <name>Mg(2+)</name>
        <dbReference type="ChEBI" id="CHEBI:18420"/>
    </cofactor>
</comment>
<feature type="binding site" evidence="8">
    <location>
        <position position="5"/>
    </location>
    <ligand>
        <name>Mg(2+)</name>
        <dbReference type="ChEBI" id="CHEBI:18420"/>
    </ligand>
</feature>
<dbReference type="RefSeq" id="WP_197312448.1">
    <property type="nucleotide sequence ID" value="NZ_JADZLT010000054.1"/>
</dbReference>
<sequence length="140" mass="15219">MIICDTNVLSELMRGAPAPAVLDWISRQDTAVLFTTAMTQAEVLYGLAILPEGRRRVDLMAAARKTFEIEFSGRVLPFDTAAAEHFADIVSTRRATGLPISQIDAQIAAVARSQSAVLATRNVRDFVGCGIDIVDPWRAD</sequence>
<proteinExistence type="inferred from homology"/>
<comment type="function">
    <text evidence="8">Toxic component of a toxin-antitoxin (TA) system. An RNase.</text>
</comment>
<dbReference type="GO" id="GO:0004540">
    <property type="term" value="F:RNA nuclease activity"/>
    <property type="evidence" value="ECO:0007669"/>
    <property type="project" value="InterPro"/>
</dbReference>
<evidence type="ECO:0000259" key="9">
    <source>
        <dbReference type="Pfam" id="PF01850"/>
    </source>
</evidence>
<keyword evidence="4 8" id="KW-0479">Metal-binding</keyword>
<keyword evidence="11" id="KW-1185">Reference proteome</keyword>
<dbReference type="Gene3D" id="3.40.50.1010">
    <property type="entry name" value="5'-nuclease"/>
    <property type="match status" value="1"/>
</dbReference>
<evidence type="ECO:0000256" key="6">
    <source>
        <dbReference type="ARBA" id="ARBA00022842"/>
    </source>
</evidence>
<dbReference type="CDD" id="cd18731">
    <property type="entry name" value="PIN_NgFitB-like"/>
    <property type="match status" value="1"/>
</dbReference>
<keyword evidence="2 8" id="KW-1277">Toxin-antitoxin system</keyword>